<evidence type="ECO:0000313" key="2">
    <source>
        <dbReference type="Proteomes" id="UP000179076"/>
    </source>
</evidence>
<dbReference type="InterPro" id="IPR011009">
    <property type="entry name" value="Kinase-like_dom_sf"/>
</dbReference>
<organism evidence="1 2">
    <name type="scientific">Candidatus Muproteobacteria bacterium RBG_16_60_9</name>
    <dbReference type="NCBI Taxonomy" id="1817755"/>
    <lineage>
        <taxon>Bacteria</taxon>
        <taxon>Pseudomonadati</taxon>
        <taxon>Pseudomonadota</taxon>
        <taxon>Candidatus Muproteobacteria</taxon>
    </lineage>
</organism>
<dbReference type="EMBL" id="MFSP01000161">
    <property type="protein sequence ID" value="OGI63117.1"/>
    <property type="molecule type" value="Genomic_DNA"/>
</dbReference>
<reference evidence="1 2" key="1">
    <citation type="journal article" date="2016" name="Nat. Commun.">
        <title>Thousands of microbial genomes shed light on interconnected biogeochemical processes in an aquifer system.</title>
        <authorList>
            <person name="Anantharaman K."/>
            <person name="Brown C.T."/>
            <person name="Hug L.A."/>
            <person name="Sharon I."/>
            <person name="Castelle C.J."/>
            <person name="Probst A.J."/>
            <person name="Thomas B.C."/>
            <person name="Singh A."/>
            <person name="Wilkins M.J."/>
            <person name="Karaoz U."/>
            <person name="Brodie E.L."/>
            <person name="Williams K.H."/>
            <person name="Hubbard S.S."/>
            <person name="Banfield J.F."/>
        </authorList>
    </citation>
    <scope>NUCLEOTIDE SEQUENCE [LARGE SCALE GENOMIC DNA]</scope>
</reference>
<dbReference type="SUPFAM" id="SSF56112">
    <property type="entry name" value="Protein kinase-like (PK-like)"/>
    <property type="match status" value="1"/>
</dbReference>
<evidence type="ECO:0000313" key="1">
    <source>
        <dbReference type="EMBL" id="OGI63117.1"/>
    </source>
</evidence>
<protein>
    <recommendedName>
        <fullName evidence="3">Aminoglycoside phosphotransferase domain-containing protein</fullName>
    </recommendedName>
</protein>
<dbReference type="PANTHER" id="PTHR43883:SF1">
    <property type="entry name" value="GLUCONOKINASE"/>
    <property type="match status" value="1"/>
</dbReference>
<accession>A0A1F6V0D4</accession>
<dbReference type="PANTHER" id="PTHR43883">
    <property type="entry name" value="SLR0207 PROTEIN"/>
    <property type="match status" value="1"/>
</dbReference>
<dbReference type="AlphaFoldDB" id="A0A1F6V0D4"/>
<evidence type="ECO:0008006" key="3">
    <source>
        <dbReference type="Google" id="ProtNLM"/>
    </source>
</evidence>
<proteinExistence type="predicted"/>
<dbReference type="Proteomes" id="UP000179076">
    <property type="component" value="Unassembled WGS sequence"/>
</dbReference>
<sequence>MITEAPAVADIALDAKVALLRDPRTYPDSPRAITAIETHMSWVFLTETHAYKLKKPVRYPYLDFVSLDARERNCREEYRLNQRLAPGVYLGVVPLCRGDANTARLEGVGRVIEWLVKMRRLPADRFLDHLIKAQTLTPGDVAPLAAVLVEFYREAAPIAVNADAHRARFCATIRRNRDILAAPQYRLPIKLVRGVHATLQGLVESAPELFDRRVRDARIIEGHGDLRPEHVCLEARPIVFDRLEFNRDLRIIDPAEELCFLSMECERLGAPFVKEILFDAYRHASGDAPPAALLDFYLAHRACVRARLAALHINDAPRSRWPRWLLLAAEYLVIAASYCDCLTRDMAASSHR</sequence>
<dbReference type="InterPro" id="IPR052732">
    <property type="entry name" value="Cell-binding_unc_protein"/>
</dbReference>
<comment type="caution">
    <text evidence="1">The sequence shown here is derived from an EMBL/GenBank/DDBJ whole genome shotgun (WGS) entry which is preliminary data.</text>
</comment>
<name>A0A1F6V0D4_9PROT</name>
<gene>
    <name evidence="1" type="ORF">A2W18_05425</name>
</gene>